<dbReference type="Gene3D" id="1.10.8.60">
    <property type="match status" value="1"/>
</dbReference>
<sequence>MHLGQDDRLRMVAARAGFLEHGAAGAAGVRNVVAASWRRSQEAGVDADEYRITYHEDVDLDSRLVRCARPVIDRLAEEMVDVPVAIALSDAQARIVHRLDCSSSVGRPLDRVDFTAGFDFGEGGVGTNGIGTVFEAGSPVSVVGAEHFTEALVTFACTGAPVVDPVTGRVEGVLDVSSLAENWTPLMQALVRRAAADIGQNLLQDRSQATQALFETFVKADSRPRQAVMAVGDSLMVNRRAQQLFTPAEQFAIHQHALLLMSGRDRGAESFTLAPGRSVRLRATRIVVGEEVTGIVLLLDEEPPPQQPAVRVQRVDGTAGRSPAWTTACSQIAAALDRGEHLLVMGEPGTGKRTLVAELFGRAHPAGRLVAGEADQVVRDAAALLAVAPSGPALVVLGGIDRLGADGVDRLRAFLASLDRGRHIVAATVSEANIGADLPFQAVLGLFEQAVTLPPLRFRTDDLPLVVARILAELAPDRRVRLHPETSRLIGRYSWPRNVTQLREALRHALLKRPVGEIQPADLPGYCRTAGTRTLTPIEAVERDAIVRALQQCGGNRVHAAAALGLARSSLYRKIRTYAITDA</sequence>
<dbReference type="Gene3D" id="3.30.450.40">
    <property type="match status" value="1"/>
</dbReference>
<evidence type="ECO:0000259" key="6">
    <source>
        <dbReference type="PROSITE" id="PS50045"/>
    </source>
</evidence>
<evidence type="ECO:0000256" key="3">
    <source>
        <dbReference type="ARBA" id="ARBA00023015"/>
    </source>
</evidence>
<dbReference type="InParanoid" id="A0A1I4HT10"/>
<dbReference type="PRINTS" id="PR01590">
    <property type="entry name" value="HTHFIS"/>
</dbReference>
<dbReference type="InterPro" id="IPR029016">
    <property type="entry name" value="GAF-like_dom_sf"/>
</dbReference>
<dbReference type="Pfam" id="PF02954">
    <property type="entry name" value="HTH_8"/>
    <property type="match status" value="1"/>
</dbReference>
<evidence type="ECO:0000256" key="1">
    <source>
        <dbReference type="ARBA" id="ARBA00022741"/>
    </source>
</evidence>
<dbReference type="SUPFAM" id="SSF46689">
    <property type="entry name" value="Homeodomain-like"/>
    <property type="match status" value="1"/>
</dbReference>
<dbReference type="EMBL" id="FOSW01000011">
    <property type="protein sequence ID" value="SFL44917.1"/>
    <property type="molecule type" value="Genomic_DNA"/>
</dbReference>
<dbReference type="GO" id="GO:0005524">
    <property type="term" value="F:ATP binding"/>
    <property type="evidence" value="ECO:0007669"/>
    <property type="project" value="UniProtKB-KW"/>
</dbReference>
<dbReference type="Pfam" id="PF01590">
    <property type="entry name" value="GAF"/>
    <property type="match status" value="1"/>
</dbReference>
<gene>
    <name evidence="7" type="ORF">SAMN04488085_11197</name>
</gene>
<dbReference type="InterPro" id="IPR002197">
    <property type="entry name" value="HTH_Fis"/>
</dbReference>
<keyword evidence="4" id="KW-0238">DNA-binding</keyword>
<dbReference type="AlphaFoldDB" id="A0A1I4HT10"/>
<protein>
    <submittedName>
        <fullName evidence="7">Transcriptional regulator of acetoin/glycerol metabolism</fullName>
    </submittedName>
</protein>
<evidence type="ECO:0000256" key="4">
    <source>
        <dbReference type="ARBA" id="ARBA00023125"/>
    </source>
</evidence>
<accession>A0A1I4HT10</accession>
<dbReference type="GO" id="GO:0006355">
    <property type="term" value="P:regulation of DNA-templated transcription"/>
    <property type="evidence" value="ECO:0007669"/>
    <property type="project" value="InterPro"/>
</dbReference>
<dbReference type="Pfam" id="PF25601">
    <property type="entry name" value="AAA_lid_14"/>
    <property type="match status" value="1"/>
</dbReference>
<dbReference type="Gene3D" id="1.10.10.60">
    <property type="entry name" value="Homeodomain-like"/>
    <property type="match status" value="1"/>
</dbReference>
<name>A0A1I4HT10_9ACTN</name>
<dbReference type="PANTHER" id="PTHR32071">
    <property type="entry name" value="TRANSCRIPTIONAL REGULATORY PROTEIN"/>
    <property type="match status" value="1"/>
</dbReference>
<proteinExistence type="predicted"/>
<dbReference type="GO" id="GO:0043565">
    <property type="term" value="F:sequence-specific DNA binding"/>
    <property type="evidence" value="ECO:0007669"/>
    <property type="project" value="InterPro"/>
</dbReference>
<organism evidence="7 8">
    <name type="scientific">Geodermatophilus ruber</name>
    <dbReference type="NCBI Taxonomy" id="504800"/>
    <lineage>
        <taxon>Bacteria</taxon>
        <taxon>Bacillati</taxon>
        <taxon>Actinomycetota</taxon>
        <taxon>Actinomycetes</taxon>
        <taxon>Geodermatophilales</taxon>
        <taxon>Geodermatophilaceae</taxon>
        <taxon>Geodermatophilus</taxon>
    </lineage>
</organism>
<keyword evidence="8" id="KW-1185">Reference proteome</keyword>
<keyword evidence="2" id="KW-0067">ATP-binding</keyword>
<feature type="domain" description="Sigma-54 factor interaction" evidence="6">
    <location>
        <begin position="296"/>
        <end position="511"/>
    </location>
</feature>
<keyword evidence="5" id="KW-0804">Transcription</keyword>
<dbReference type="Proteomes" id="UP000199152">
    <property type="component" value="Unassembled WGS sequence"/>
</dbReference>
<dbReference type="RefSeq" id="WP_091327252.1">
    <property type="nucleotide sequence ID" value="NZ_FOSW01000011.1"/>
</dbReference>
<dbReference type="InterPro" id="IPR058031">
    <property type="entry name" value="AAA_lid_NorR"/>
</dbReference>
<dbReference type="InterPro" id="IPR027417">
    <property type="entry name" value="P-loop_NTPase"/>
</dbReference>
<dbReference type="STRING" id="504800.SAMN04488085_11197"/>
<evidence type="ECO:0000313" key="8">
    <source>
        <dbReference type="Proteomes" id="UP000199152"/>
    </source>
</evidence>
<dbReference type="InterPro" id="IPR009057">
    <property type="entry name" value="Homeodomain-like_sf"/>
</dbReference>
<dbReference type="PANTHER" id="PTHR32071:SF122">
    <property type="entry name" value="SIGMA FACTOR"/>
    <property type="match status" value="1"/>
</dbReference>
<dbReference type="OrthoDB" id="5496274at2"/>
<dbReference type="PROSITE" id="PS50045">
    <property type="entry name" value="SIGMA54_INTERACT_4"/>
    <property type="match status" value="1"/>
</dbReference>
<dbReference type="Gene3D" id="3.40.50.300">
    <property type="entry name" value="P-loop containing nucleotide triphosphate hydrolases"/>
    <property type="match status" value="1"/>
</dbReference>
<keyword evidence="3" id="KW-0805">Transcription regulation</keyword>
<keyword evidence="1" id="KW-0547">Nucleotide-binding</keyword>
<reference evidence="7 8" key="1">
    <citation type="submission" date="2016-10" db="EMBL/GenBank/DDBJ databases">
        <authorList>
            <person name="de Groot N.N."/>
        </authorList>
    </citation>
    <scope>NUCLEOTIDE SEQUENCE [LARGE SCALE GENOMIC DNA]</scope>
    <source>
        <strain evidence="7 8">DSM 45317</strain>
    </source>
</reference>
<dbReference type="InterPro" id="IPR002078">
    <property type="entry name" value="Sigma_54_int"/>
</dbReference>
<dbReference type="InterPro" id="IPR003018">
    <property type="entry name" value="GAF"/>
</dbReference>
<evidence type="ECO:0000256" key="5">
    <source>
        <dbReference type="ARBA" id="ARBA00023163"/>
    </source>
</evidence>
<evidence type="ECO:0000313" key="7">
    <source>
        <dbReference type="EMBL" id="SFL44917.1"/>
    </source>
</evidence>
<evidence type="ECO:0000256" key="2">
    <source>
        <dbReference type="ARBA" id="ARBA00022840"/>
    </source>
</evidence>
<dbReference type="SUPFAM" id="SSF52540">
    <property type="entry name" value="P-loop containing nucleoside triphosphate hydrolases"/>
    <property type="match status" value="1"/>
</dbReference>